<dbReference type="Pfam" id="PF00491">
    <property type="entry name" value="Arginase"/>
    <property type="match status" value="1"/>
</dbReference>
<reference evidence="6 7" key="1">
    <citation type="submission" date="2016-10" db="EMBL/GenBank/DDBJ databases">
        <authorList>
            <person name="de Groot N.N."/>
        </authorList>
    </citation>
    <scope>NUCLEOTIDE SEQUENCE [LARGE SCALE GENOMIC DNA]</scope>
    <source>
        <strain evidence="6 7">CGMCC 1.9109</strain>
    </source>
</reference>
<dbReference type="InterPro" id="IPR023696">
    <property type="entry name" value="Ureohydrolase_dom_sf"/>
</dbReference>
<dbReference type="SUPFAM" id="SSF52768">
    <property type="entry name" value="Arginase/deacetylase"/>
    <property type="match status" value="1"/>
</dbReference>
<sequence>MTSWNDAYSGEQSFMRVGYADGPQGVDIAVIGIPYDLGTTGRPGARFGPRAVRELSLAVGEFEWGVFPWDHDVRDRHVVKDLGDVTGFTAYPDRLCPAVEAKAKQVLDTGASLLSIGGDHFVSLPLLRAHAEKYGPMALIHFDAHSDTWVDEDLNHGTMFYHAIKEGIIDPARSVQVGLRTPNPETHGILILDADHCLRTPAADVAKAIRDRVGDHPAYVTFDIDFLDPAYAPATGTPVSGGPNTAYARHVLQGLAGLNIKGADQVEVAPHYEGPGQITAVAGATIAADQLYLLGLAREL</sequence>
<dbReference type="PROSITE" id="PS51409">
    <property type="entry name" value="ARGINASE_2"/>
    <property type="match status" value="1"/>
</dbReference>
<dbReference type="EMBL" id="FNAK01000002">
    <property type="protein sequence ID" value="SDD55326.1"/>
    <property type="molecule type" value="Genomic_DNA"/>
</dbReference>
<keyword evidence="3 5" id="KW-0378">Hydrolase</keyword>
<comment type="cofactor">
    <cofactor evidence="4">
        <name>Mn(2+)</name>
        <dbReference type="ChEBI" id="CHEBI:29035"/>
    </cofactor>
    <text evidence="4">Binds 2 manganese ions per subunit.</text>
</comment>
<dbReference type="PANTHER" id="PTHR11358:SF26">
    <property type="entry name" value="GUANIDINO ACID HYDROLASE, MITOCHONDRIAL"/>
    <property type="match status" value="1"/>
</dbReference>
<feature type="binding site" evidence="4">
    <location>
        <position position="223"/>
    </location>
    <ligand>
        <name>Mn(2+)</name>
        <dbReference type="ChEBI" id="CHEBI:29035"/>
        <label>1</label>
    </ligand>
</feature>
<keyword evidence="2 4" id="KW-0479">Metal-binding</keyword>
<evidence type="ECO:0000256" key="2">
    <source>
        <dbReference type="ARBA" id="ARBA00022723"/>
    </source>
</evidence>
<dbReference type="InterPro" id="IPR005925">
    <property type="entry name" value="Agmatinase-rel"/>
</dbReference>
<gene>
    <name evidence="6" type="ORF">SAMN04488071_0805</name>
</gene>
<dbReference type="InterPro" id="IPR006035">
    <property type="entry name" value="Ureohydrolase"/>
</dbReference>
<dbReference type="GO" id="GO:0008783">
    <property type="term" value="F:agmatinase activity"/>
    <property type="evidence" value="ECO:0007669"/>
    <property type="project" value="TreeGrafter"/>
</dbReference>
<organism evidence="6 7">
    <name type="scientific">Kordiimonas lacus</name>
    <dbReference type="NCBI Taxonomy" id="637679"/>
    <lineage>
        <taxon>Bacteria</taxon>
        <taxon>Pseudomonadati</taxon>
        <taxon>Pseudomonadota</taxon>
        <taxon>Alphaproteobacteria</taxon>
        <taxon>Kordiimonadales</taxon>
        <taxon>Kordiimonadaceae</taxon>
        <taxon>Kordiimonas</taxon>
    </lineage>
</organism>
<feature type="binding site" evidence="4">
    <location>
        <position position="120"/>
    </location>
    <ligand>
        <name>Mn(2+)</name>
        <dbReference type="ChEBI" id="CHEBI:29035"/>
        <label>1</label>
    </ligand>
</feature>
<evidence type="ECO:0000256" key="4">
    <source>
        <dbReference type="PIRSR" id="PIRSR036979-1"/>
    </source>
</evidence>
<evidence type="ECO:0000256" key="5">
    <source>
        <dbReference type="RuleBase" id="RU003684"/>
    </source>
</evidence>
<dbReference type="Proteomes" id="UP000183685">
    <property type="component" value="Unassembled WGS sequence"/>
</dbReference>
<dbReference type="OrthoDB" id="9788689at2"/>
<accession>A0A1G6VR65</accession>
<dbReference type="STRING" id="637679.GCA_001550055_02520"/>
<dbReference type="AlphaFoldDB" id="A0A1G6VR65"/>
<proteinExistence type="inferred from homology"/>
<dbReference type="NCBIfam" id="NF002564">
    <property type="entry name" value="PRK02190.1"/>
    <property type="match status" value="1"/>
</dbReference>
<evidence type="ECO:0000313" key="7">
    <source>
        <dbReference type="Proteomes" id="UP000183685"/>
    </source>
</evidence>
<protein>
    <submittedName>
        <fullName evidence="6">Agmatinase</fullName>
    </submittedName>
</protein>
<feature type="binding site" evidence="4">
    <location>
        <position position="147"/>
    </location>
    <ligand>
        <name>Mn(2+)</name>
        <dbReference type="ChEBI" id="CHEBI:29035"/>
        <label>1</label>
    </ligand>
</feature>
<dbReference type="Gene3D" id="3.40.800.10">
    <property type="entry name" value="Ureohydrolase domain"/>
    <property type="match status" value="1"/>
</dbReference>
<dbReference type="InterPro" id="IPR020855">
    <property type="entry name" value="Ureohydrolase_Mn_BS"/>
</dbReference>
<keyword evidence="4" id="KW-0464">Manganese</keyword>
<dbReference type="RefSeq" id="WP_068305567.1">
    <property type="nucleotide sequence ID" value="NZ_FNAK01000002.1"/>
</dbReference>
<dbReference type="GO" id="GO:0033389">
    <property type="term" value="P:putrescine biosynthetic process from arginine, via agmatine"/>
    <property type="evidence" value="ECO:0007669"/>
    <property type="project" value="TreeGrafter"/>
</dbReference>
<evidence type="ECO:0000313" key="6">
    <source>
        <dbReference type="EMBL" id="SDD55326.1"/>
    </source>
</evidence>
<feature type="binding site" evidence="4">
    <location>
        <position position="225"/>
    </location>
    <ligand>
        <name>Mn(2+)</name>
        <dbReference type="ChEBI" id="CHEBI:29035"/>
        <label>1</label>
    </ligand>
</feature>
<feature type="binding site" evidence="4">
    <location>
        <position position="143"/>
    </location>
    <ligand>
        <name>Mn(2+)</name>
        <dbReference type="ChEBI" id="CHEBI:29035"/>
        <label>1</label>
    </ligand>
</feature>
<keyword evidence="7" id="KW-1185">Reference proteome</keyword>
<dbReference type="GO" id="GO:0046872">
    <property type="term" value="F:metal ion binding"/>
    <property type="evidence" value="ECO:0007669"/>
    <property type="project" value="UniProtKB-KW"/>
</dbReference>
<evidence type="ECO:0000256" key="3">
    <source>
        <dbReference type="ARBA" id="ARBA00022801"/>
    </source>
</evidence>
<dbReference type="PIRSF" id="PIRSF036979">
    <property type="entry name" value="Arginase"/>
    <property type="match status" value="1"/>
</dbReference>
<feature type="binding site" evidence="4">
    <location>
        <position position="145"/>
    </location>
    <ligand>
        <name>Mn(2+)</name>
        <dbReference type="ChEBI" id="CHEBI:29035"/>
        <label>1</label>
    </ligand>
</feature>
<comment type="similarity">
    <text evidence="1">Belongs to the arginase family. Agmatinase subfamily.</text>
</comment>
<dbReference type="PROSITE" id="PS01053">
    <property type="entry name" value="ARGINASE_1"/>
    <property type="match status" value="1"/>
</dbReference>
<dbReference type="PANTHER" id="PTHR11358">
    <property type="entry name" value="ARGINASE/AGMATINASE"/>
    <property type="match status" value="1"/>
</dbReference>
<dbReference type="NCBIfam" id="TIGR01230">
    <property type="entry name" value="agmatinase"/>
    <property type="match status" value="1"/>
</dbReference>
<name>A0A1G6VR65_9PROT</name>
<evidence type="ECO:0000256" key="1">
    <source>
        <dbReference type="ARBA" id="ARBA00009227"/>
    </source>
</evidence>